<sequence length="62" mass="6795">MKRETRAEEENAHLIVGWPQKESSGGDCWNGSKGRVLKSESEIVCMEGEEEAEAEAEAAVES</sequence>
<reference evidence="1 2" key="1">
    <citation type="submission" date="2019-10" db="EMBL/GenBank/DDBJ databases">
        <authorList>
            <person name="Palmer J.M."/>
        </authorList>
    </citation>
    <scope>NUCLEOTIDE SEQUENCE [LARGE SCALE GENOMIC DNA]</scope>
    <source>
        <strain evidence="1 2">TWF730</strain>
    </source>
</reference>
<comment type="caution">
    <text evidence="1">The sequence shown here is derived from an EMBL/GenBank/DDBJ whole genome shotgun (WGS) entry which is preliminary data.</text>
</comment>
<gene>
    <name evidence="1" type="ORF">TWF730_003301</name>
</gene>
<dbReference type="AlphaFoldDB" id="A0AAV9U5Q2"/>
<evidence type="ECO:0000313" key="2">
    <source>
        <dbReference type="Proteomes" id="UP001373714"/>
    </source>
</evidence>
<keyword evidence="2" id="KW-1185">Reference proteome</keyword>
<dbReference type="Proteomes" id="UP001373714">
    <property type="component" value="Unassembled WGS sequence"/>
</dbReference>
<name>A0AAV9U5Q2_9PEZI</name>
<dbReference type="EMBL" id="JAVHNS010000014">
    <property type="protein sequence ID" value="KAK6335926.1"/>
    <property type="molecule type" value="Genomic_DNA"/>
</dbReference>
<accession>A0AAV9U5Q2</accession>
<evidence type="ECO:0000313" key="1">
    <source>
        <dbReference type="EMBL" id="KAK6335926.1"/>
    </source>
</evidence>
<proteinExistence type="predicted"/>
<protein>
    <submittedName>
        <fullName evidence="1">Uncharacterized protein</fullName>
    </submittedName>
</protein>
<organism evidence="1 2">
    <name type="scientific">Orbilia blumenaviensis</name>
    <dbReference type="NCBI Taxonomy" id="1796055"/>
    <lineage>
        <taxon>Eukaryota</taxon>
        <taxon>Fungi</taxon>
        <taxon>Dikarya</taxon>
        <taxon>Ascomycota</taxon>
        <taxon>Pezizomycotina</taxon>
        <taxon>Orbiliomycetes</taxon>
        <taxon>Orbiliales</taxon>
        <taxon>Orbiliaceae</taxon>
        <taxon>Orbilia</taxon>
    </lineage>
</organism>